<dbReference type="Gene3D" id="1.20.1720.10">
    <property type="entry name" value="Multidrug resistance protein D"/>
    <property type="match status" value="2"/>
</dbReference>
<keyword evidence="4 7" id="KW-0812">Transmembrane</keyword>
<feature type="transmembrane region" description="Helical" evidence="7">
    <location>
        <begin position="355"/>
        <end position="374"/>
    </location>
</feature>
<feature type="transmembrane region" description="Helical" evidence="7">
    <location>
        <begin position="252"/>
        <end position="271"/>
    </location>
</feature>
<feature type="transmembrane region" description="Helical" evidence="7">
    <location>
        <begin position="394"/>
        <end position="418"/>
    </location>
</feature>
<evidence type="ECO:0000256" key="6">
    <source>
        <dbReference type="ARBA" id="ARBA00023136"/>
    </source>
</evidence>
<sequence length="531" mass="54964">MTDLSETTTDAPADATGHGHRHLGWALAIICTAQLMVVLDATIANIALPYIQADLDFSAHALPWIITAYALTFGGFLLLGGKVGDMLGRRKAFVFGLTVFAVASLIGGFAQNEAMLLGSRALQGLGAAFASPNALALINTTFEPGPKRSRAFAVYAMMSGVGAAVGLLLGGWLTGSSPEVFGTVIDGWRLTFLINVPIGAAAAFGALFVLSESERHPGRLDIPGTFTATAGLLSLVYGITRAGDRSYGWGDQWTVTALVVGGALLAAFVVVEMRVAQPMLPGRILANRDRAAAYSVMMLAPAAMFTMFFFLTLVIQNVMGESPMRTGLMFLPFSVVMVVWAVVVSRLVQKVNPGILAGIGGLVAAVAVFGMSRMPYDDALAGGVGVDISYAKDVLPFIMLMPVGMGLMFISNTMSVLHRVSPADGGIASGVLNTMQQVGGALGLATLATIAFNSSDDKVAQLCRGLAAQGTCAKGPSQEVLGVGFVHGATTGFFWCSVMLAAAGVISIAFNRIKHQDLGSGGGPGAAPAAH</sequence>
<feature type="domain" description="Major facilitator superfamily (MFS) profile" evidence="8">
    <location>
        <begin position="26"/>
        <end position="516"/>
    </location>
</feature>
<evidence type="ECO:0000256" key="3">
    <source>
        <dbReference type="ARBA" id="ARBA00022475"/>
    </source>
</evidence>
<comment type="subcellular location">
    <subcellularLocation>
        <location evidence="1">Cell membrane</location>
        <topology evidence="1">Multi-pass membrane protein</topology>
    </subcellularLocation>
</comment>
<evidence type="ECO:0000256" key="1">
    <source>
        <dbReference type="ARBA" id="ARBA00004651"/>
    </source>
</evidence>
<dbReference type="SUPFAM" id="SSF103473">
    <property type="entry name" value="MFS general substrate transporter"/>
    <property type="match status" value="1"/>
</dbReference>
<feature type="transmembrane region" description="Helical" evidence="7">
    <location>
        <begin position="152"/>
        <end position="172"/>
    </location>
</feature>
<keyword evidence="5 7" id="KW-1133">Transmembrane helix</keyword>
<feature type="transmembrane region" description="Helical" evidence="7">
    <location>
        <begin position="430"/>
        <end position="452"/>
    </location>
</feature>
<dbReference type="PANTHER" id="PTHR42718">
    <property type="entry name" value="MAJOR FACILITATOR SUPERFAMILY MULTIDRUG TRANSPORTER MFSC"/>
    <property type="match status" value="1"/>
</dbReference>
<evidence type="ECO:0000313" key="9">
    <source>
        <dbReference type="EMBL" id="MDR7363690.1"/>
    </source>
</evidence>
<name>A0ABU2BZ58_9ACTN</name>
<feature type="transmembrane region" description="Helical" evidence="7">
    <location>
        <begin position="492"/>
        <end position="510"/>
    </location>
</feature>
<proteinExistence type="predicted"/>
<feature type="transmembrane region" description="Helical" evidence="7">
    <location>
        <begin position="327"/>
        <end position="348"/>
    </location>
</feature>
<dbReference type="Pfam" id="PF07690">
    <property type="entry name" value="MFS_1"/>
    <property type="match status" value="1"/>
</dbReference>
<reference evidence="9 10" key="1">
    <citation type="submission" date="2023-07" db="EMBL/GenBank/DDBJ databases">
        <title>Sequencing the genomes of 1000 actinobacteria strains.</title>
        <authorList>
            <person name="Klenk H.-P."/>
        </authorList>
    </citation>
    <scope>NUCLEOTIDE SEQUENCE [LARGE SCALE GENOMIC DNA]</scope>
    <source>
        <strain evidence="9 10">DSM 19426</strain>
    </source>
</reference>
<keyword evidence="3" id="KW-1003">Cell membrane</keyword>
<dbReference type="Proteomes" id="UP001183648">
    <property type="component" value="Unassembled WGS sequence"/>
</dbReference>
<comment type="caution">
    <text evidence="9">The sequence shown here is derived from an EMBL/GenBank/DDBJ whole genome shotgun (WGS) entry which is preliminary data.</text>
</comment>
<dbReference type="InterPro" id="IPR011701">
    <property type="entry name" value="MFS"/>
</dbReference>
<dbReference type="EMBL" id="JAVDYG010000001">
    <property type="protein sequence ID" value="MDR7363690.1"/>
    <property type="molecule type" value="Genomic_DNA"/>
</dbReference>
<evidence type="ECO:0000256" key="2">
    <source>
        <dbReference type="ARBA" id="ARBA00022448"/>
    </source>
</evidence>
<evidence type="ECO:0000256" key="4">
    <source>
        <dbReference type="ARBA" id="ARBA00022692"/>
    </source>
</evidence>
<gene>
    <name evidence="9" type="ORF">J2S63_003243</name>
</gene>
<dbReference type="PROSITE" id="PS50850">
    <property type="entry name" value="MFS"/>
    <property type="match status" value="1"/>
</dbReference>
<evidence type="ECO:0000259" key="8">
    <source>
        <dbReference type="PROSITE" id="PS50850"/>
    </source>
</evidence>
<feature type="transmembrane region" description="Helical" evidence="7">
    <location>
        <begin position="92"/>
        <end position="110"/>
    </location>
</feature>
<feature type="transmembrane region" description="Helical" evidence="7">
    <location>
        <begin position="192"/>
        <end position="210"/>
    </location>
</feature>
<dbReference type="InterPro" id="IPR020846">
    <property type="entry name" value="MFS_dom"/>
</dbReference>
<dbReference type="RefSeq" id="WP_310304363.1">
    <property type="nucleotide sequence ID" value="NZ_BAAAPS010000005.1"/>
</dbReference>
<dbReference type="CDD" id="cd17321">
    <property type="entry name" value="MFS_MMR_MDR_like"/>
    <property type="match status" value="1"/>
</dbReference>
<evidence type="ECO:0000313" key="10">
    <source>
        <dbReference type="Proteomes" id="UP001183648"/>
    </source>
</evidence>
<keyword evidence="2" id="KW-0813">Transport</keyword>
<evidence type="ECO:0000256" key="7">
    <source>
        <dbReference type="SAM" id="Phobius"/>
    </source>
</evidence>
<feature type="transmembrane region" description="Helical" evidence="7">
    <location>
        <begin position="122"/>
        <end position="140"/>
    </location>
</feature>
<feature type="transmembrane region" description="Helical" evidence="7">
    <location>
        <begin position="25"/>
        <end position="51"/>
    </location>
</feature>
<keyword evidence="6 7" id="KW-0472">Membrane</keyword>
<dbReference type="InterPro" id="IPR036259">
    <property type="entry name" value="MFS_trans_sf"/>
</dbReference>
<feature type="transmembrane region" description="Helical" evidence="7">
    <location>
        <begin position="222"/>
        <end position="240"/>
    </location>
</feature>
<dbReference type="PANTHER" id="PTHR42718:SF46">
    <property type="entry name" value="BLR6921 PROTEIN"/>
    <property type="match status" value="1"/>
</dbReference>
<organism evidence="9 10">
    <name type="scientific">Nocardioides marmoribigeumensis</name>
    <dbReference type="NCBI Taxonomy" id="433649"/>
    <lineage>
        <taxon>Bacteria</taxon>
        <taxon>Bacillati</taxon>
        <taxon>Actinomycetota</taxon>
        <taxon>Actinomycetes</taxon>
        <taxon>Propionibacteriales</taxon>
        <taxon>Nocardioidaceae</taxon>
        <taxon>Nocardioides</taxon>
    </lineage>
</organism>
<dbReference type="PRINTS" id="PR01036">
    <property type="entry name" value="TCRTETB"/>
</dbReference>
<protein>
    <submittedName>
        <fullName evidence="9">EmrB/QacA subfamily drug resistance transporter</fullName>
    </submittedName>
</protein>
<feature type="transmembrane region" description="Helical" evidence="7">
    <location>
        <begin position="292"/>
        <end position="315"/>
    </location>
</feature>
<accession>A0ABU2BZ58</accession>
<keyword evidence="10" id="KW-1185">Reference proteome</keyword>
<evidence type="ECO:0000256" key="5">
    <source>
        <dbReference type="ARBA" id="ARBA00022989"/>
    </source>
</evidence>
<feature type="transmembrane region" description="Helical" evidence="7">
    <location>
        <begin position="57"/>
        <end position="80"/>
    </location>
</feature>